<dbReference type="EMBL" id="ASGP02000001">
    <property type="protein sequence ID" value="KAH9527224.1"/>
    <property type="molecule type" value="Genomic_DNA"/>
</dbReference>
<evidence type="ECO:0000313" key="2">
    <source>
        <dbReference type="Proteomes" id="UP000790347"/>
    </source>
</evidence>
<reference evidence="1" key="2">
    <citation type="journal article" date="2022" name="Res Sq">
        <title>Comparative Genomics Reveals Insights into the Divergent Evolution of Astigmatic Mites and Household Pest Adaptations.</title>
        <authorList>
            <person name="Xiong Q."/>
            <person name="Wan A.T.-Y."/>
            <person name="Liu X.-Y."/>
            <person name="Fung C.S.-H."/>
            <person name="Xiao X."/>
            <person name="Malainual N."/>
            <person name="Hou J."/>
            <person name="Wang L."/>
            <person name="Wang M."/>
            <person name="Yang K."/>
            <person name="Cui Y."/>
            <person name="Leung E."/>
            <person name="Nong W."/>
            <person name="Shin S.-K."/>
            <person name="Au S."/>
            <person name="Jeong K.Y."/>
            <person name="Chew F.T."/>
            <person name="Hui J."/>
            <person name="Leung T.F."/>
            <person name="Tungtrongchitr A."/>
            <person name="Zhong N."/>
            <person name="Liu Z."/>
            <person name="Tsui S."/>
        </authorList>
    </citation>
    <scope>NUCLEOTIDE SEQUENCE</scope>
    <source>
        <strain evidence="1">Derf</strain>
        <tissue evidence="1">Whole organism</tissue>
    </source>
</reference>
<accession>A0A922I946</accession>
<sequence length="72" mass="8322">MITMIRQHLSSNAIFGLHCWSIILSKEKKIFTKILMNFSTTTTTTDNNNSPNRFQPTEYIQATIASKQEEKK</sequence>
<protein>
    <submittedName>
        <fullName evidence="1">Uncharacterized protein</fullName>
    </submittedName>
</protein>
<dbReference type="Proteomes" id="UP000790347">
    <property type="component" value="Unassembled WGS sequence"/>
</dbReference>
<gene>
    <name evidence="1" type="ORF">DERF_001255</name>
</gene>
<reference evidence="1" key="1">
    <citation type="submission" date="2013-05" db="EMBL/GenBank/DDBJ databases">
        <authorList>
            <person name="Yim A.K.Y."/>
            <person name="Chan T.F."/>
            <person name="Ji K.M."/>
            <person name="Liu X.Y."/>
            <person name="Zhou J.W."/>
            <person name="Li R.Q."/>
            <person name="Yang K.Y."/>
            <person name="Li J."/>
            <person name="Li M."/>
            <person name="Law P.T.W."/>
            <person name="Wu Y.L."/>
            <person name="Cai Z.L."/>
            <person name="Qin H."/>
            <person name="Bao Y."/>
            <person name="Leung R.K.K."/>
            <person name="Ng P.K.S."/>
            <person name="Zou J."/>
            <person name="Zhong X.J."/>
            <person name="Ran P.X."/>
            <person name="Zhong N.S."/>
            <person name="Liu Z.G."/>
            <person name="Tsui S.K.W."/>
        </authorList>
    </citation>
    <scope>NUCLEOTIDE SEQUENCE</scope>
    <source>
        <strain evidence="1">Derf</strain>
        <tissue evidence="1">Whole organism</tissue>
    </source>
</reference>
<evidence type="ECO:0000313" key="1">
    <source>
        <dbReference type="EMBL" id="KAH9527224.1"/>
    </source>
</evidence>
<proteinExistence type="predicted"/>
<organism evidence="1 2">
    <name type="scientific">Dermatophagoides farinae</name>
    <name type="common">American house dust mite</name>
    <dbReference type="NCBI Taxonomy" id="6954"/>
    <lineage>
        <taxon>Eukaryota</taxon>
        <taxon>Metazoa</taxon>
        <taxon>Ecdysozoa</taxon>
        <taxon>Arthropoda</taxon>
        <taxon>Chelicerata</taxon>
        <taxon>Arachnida</taxon>
        <taxon>Acari</taxon>
        <taxon>Acariformes</taxon>
        <taxon>Sarcoptiformes</taxon>
        <taxon>Astigmata</taxon>
        <taxon>Psoroptidia</taxon>
        <taxon>Analgoidea</taxon>
        <taxon>Pyroglyphidae</taxon>
        <taxon>Dermatophagoidinae</taxon>
        <taxon>Dermatophagoides</taxon>
    </lineage>
</organism>
<dbReference type="AlphaFoldDB" id="A0A922I946"/>
<comment type="caution">
    <text evidence="1">The sequence shown here is derived from an EMBL/GenBank/DDBJ whole genome shotgun (WGS) entry which is preliminary data.</text>
</comment>
<name>A0A922I946_DERFA</name>
<keyword evidence="2" id="KW-1185">Reference proteome</keyword>